<dbReference type="InterPro" id="IPR045584">
    <property type="entry name" value="Pilin-like"/>
</dbReference>
<dbReference type="Proteomes" id="UP001167864">
    <property type="component" value="Unassembled WGS sequence"/>
</dbReference>
<dbReference type="EMBL" id="JAUEHU010000008">
    <property type="protein sequence ID" value="MDN0087694.1"/>
    <property type="molecule type" value="Genomic_DNA"/>
</dbReference>
<dbReference type="NCBIfam" id="TIGR02532">
    <property type="entry name" value="IV_pilin_GFxxxE"/>
    <property type="match status" value="1"/>
</dbReference>
<organism evidence="3 5">
    <name type="scientific">Yersinia nurmii</name>
    <dbReference type="NCBI Taxonomy" id="685706"/>
    <lineage>
        <taxon>Bacteria</taxon>
        <taxon>Pseudomonadati</taxon>
        <taxon>Pseudomonadota</taxon>
        <taxon>Gammaproteobacteria</taxon>
        <taxon>Enterobacterales</taxon>
        <taxon>Yersiniaceae</taxon>
        <taxon>Yersinia</taxon>
    </lineage>
</organism>
<reference evidence="2 4" key="1">
    <citation type="submission" date="2015-03" db="EMBL/GenBank/DDBJ databases">
        <authorList>
            <consortium name="Pathogen Informatics"/>
            <person name="Murphy D."/>
        </authorList>
    </citation>
    <scope>NUCLEOTIDE SEQUENCE [LARGE SCALE GENOMIC DNA]</scope>
    <source>
        <strain evidence="4">type strain: CIP110231</strain>
        <strain evidence="2">Type strain: CIP110231</strain>
    </source>
</reference>
<evidence type="ECO:0000313" key="3">
    <source>
        <dbReference type="EMBL" id="MDN0087694.1"/>
    </source>
</evidence>
<name>A0AAW7JYL8_9GAMM</name>
<reference evidence="3" key="2">
    <citation type="submission" date="2023-06" db="EMBL/GenBank/DDBJ databases">
        <authorList>
            <person name="Polev D.E."/>
            <person name="Saitova A.T."/>
            <person name="Bogumilchik E.A."/>
            <person name="Kokorina G.I."/>
            <person name="Voskresenskaia E.A."/>
        </authorList>
    </citation>
    <scope>NUCLEOTIDE SEQUENCE</scope>
    <source>
        <strain evidence="3">2145 StPb PI</strain>
    </source>
</reference>
<dbReference type="RefSeq" id="WP_235786932.1">
    <property type="nucleotide sequence ID" value="NZ_CPYD01000010.1"/>
</dbReference>
<dbReference type="EMBL" id="CPYD01000010">
    <property type="protein sequence ID" value="CNE85676.1"/>
    <property type="molecule type" value="Genomic_DNA"/>
</dbReference>
<evidence type="ECO:0000313" key="2">
    <source>
        <dbReference type="EMBL" id="CNE85676.1"/>
    </source>
</evidence>
<evidence type="ECO:0000256" key="1">
    <source>
        <dbReference type="ARBA" id="ARBA00004167"/>
    </source>
</evidence>
<dbReference type="SUPFAM" id="SSF54523">
    <property type="entry name" value="Pili subunits"/>
    <property type="match status" value="1"/>
</dbReference>
<dbReference type="GO" id="GO:0016020">
    <property type="term" value="C:membrane"/>
    <property type="evidence" value="ECO:0007669"/>
    <property type="project" value="UniProtKB-SubCell"/>
</dbReference>
<dbReference type="Proteomes" id="UP000040578">
    <property type="component" value="Unassembled WGS sequence"/>
</dbReference>
<dbReference type="Pfam" id="PF07963">
    <property type="entry name" value="N_methyl"/>
    <property type="match status" value="1"/>
</dbReference>
<dbReference type="AlphaFoldDB" id="A0AAW7JYL8"/>
<dbReference type="NCBIfam" id="NF007800">
    <property type="entry name" value="PRK10506.1"/>
    <property type="match status" value="1"/>
</dbReference>
<keyword evidence="4" id="KW-1185">Reference proteome</keyword>
<gene>
    <name evidence="2" type="ORF">ERS137967_02711</name>
    <name evidence="3" type="ORF">QVN42_09860</name>
</gene>
<comment type="subcellular location">
    <subcellularLocation>
        <location evidence="1">Membrane</location>
        <topology evidence="1">Single-pass membrane protein</topology>
    </subcellularLocation>
</comment>
<comment type="caution">
    <text evidence="3">The sequence shown here is derived from an EMBL/GenBank/DDBJ whole genome shotgun (WGS) entry which is preliminary data.</text>
</comment>
<sequence>MKQRGFSLIEWLLVLALLAYISVSGFQHWSHYQQRERLEITARQLLGFLTRLQADAFWLNRPALLWHSVADTWCIGSGEPPLNGCQSQDGWLFMPDYSDITLVELTPESLGFYGLRNTAQPGRIILANAAGRIRLVISNHGRIRLCGEKHAQARIPLC</sequence>
<protein>
    <submittedName>
        <fullName evidence="2">Prepilin peptidase dependent protein Aprecursor</fullName>
    </submittedName>
    <submittedName>
        <fullName evidence="3">Prepilin peptidase-dependent protein</fullName>
    </submittedName>
</protein>
<evidence type="ECO:0000313" key="4">
    <source>
        <dbReference type="Proteomes" id="UP000040578"/>
    </source>
</evidence>
<accession>A0AAW7JYL8</accession>
<proteinExistence type="predicted"/>
<dbReference type="InterPro" id="IPR012902">
    <property type="entry name" value="N_methyl_site"/>
</dbReference>
<evidence type="ECO:0000313" key="5">
    <source>
        <dbReference type="Proteomes" id="UP001167864"/>
    </source>
</evidence>